<dbReference type="InterPro" id="IPR001138">
    <property type="entry name" value="Zn2Cys6_DnaBD"/>
</dbReference>
<organism evidence="10 11">
    <name type="scientific">Penicillium egyptiacum</name>
    <dbReference type="NCBI Taxonomy" id="1303716"/>
    <lineage>
        <taxon>Eukaryota</taxon>
        <taxon>Fungi</taxon>
        <taxon>Dikarya</taxon>
        <taxon>Ascomycota</taxon>
        <taxon>Pezizomycotina</taxon>
        <taxon>Eurotiomycetes</taxon>
        <taxon>Eurotiomycetidae</taxon>
        <taxon>Eurotiales</taxon>
        <taxon>Aspergillaceae</taxon>
        <taxon>Penicillium</taxon>
    </lineage>
</organism>
<keyword evidence="3" id="KW-0805">Transcription regulation</keyword>
<dbReference type="SUPFAM" id="SSF57701">
    <property type="entry name" value="Zn2/Cys6 DNA-binding domain"/>
    <property type="match status" value="1"/>
</dbReference>
<keyword evidence="2" id="KW-0479">Metal-binding</keyword>
<evidence type="ECO:0000256" key="2">
    <source>
        <dbReference type="ARBA" id="ARBA00022723"/>
    </source>
</evidence>
<evidence type="ECO:0000256" key="7">
    <source>
        <dbReference type="SAM" id="Coils"/>
    </source>
</evidence>
<comment type="caution">
    <text evidence="10">The sequence shown here is derived from an EMBL/GenBank/DDBJ whole genome shotgun (WGS) entry which is preliminary data.</text>
</comment>
<dbReference type="SMART" id="SM00066">
    <property type="entry name" value="GAL4"/>
    <property type="match status" value="1"/>
</dbReference>
<evidence type="ECO:0000256" key="4">
    <source>
        <dbReference type="ARBA" id="ARBA00023125"/>
    </source>
</evidence>
<keyword evidence="6" id="KW-0539">Nucleus</keyword>
<dbReference type="OrthoDB" id="4898680at2759"/>
<evidence type="ECO:0000259" key="9">
    <source>
        <dbReference type="PROSITE" id="PS50048"/>
    </source>
</evidence>
<dbReference type="GO" id="GO:0005634">
    <property type="term" value="C:nucleus"/>
    <property type="evidence" value="ECO:0007669"/>
    <property type="project" value="UniProtKB-SubCell"/>
</dbReference>
<dbReference type="InterPro" id="IPR050613">
    <property type="entry name" value="Sec_Metabolite_Reg"/>
</dbReference>
<keyword evidence="7" id="KW-0175">Coiled coil</keyword>
<keyword evidence="11" id="KW-1185">Reference proteome</keyword>
<name>A0A9W4P311_9EURO</name>
<evidence type="ECO:0000256" key="6">
    <source>
        <dbReference type="ARBA" id="ARBA00023242"/>
    </source>
</evidence>
<dbReference type="GO" id="GO:0006351">
    <property type="term" value="P:DNA-templated transcription"/>
    <property type="evidence" value="ECO:0007669"/>
    <property type="project" value="InterPro"/>
</dbReference>
<accession>A0A9W4P311</accession>
<dbReference type="Proteomes" id="UP001154252">
    <property type="component" value="Unassembled WGS sequence"/>
</dbReference>
<feature type="domain" description="Zn(2)-C6 fungal-type" evidence="9">
    <location>
        <begin position="76"/>
        <end position="106"/>
    </location>
</feature>
<keyword evidence="5" id="KW-0804">Transcription</keyword>
<dbReference type="GO" id="GO:0003677">
    <property type="term" value="F:DNA binding"/>
    <property type="evidence" value="ECO:0007669"/>
    <property type="project" value="UniProtKB-KW"/>
</dbReference>
<evidence type="ECO:0000313" key="10">
    <source>
        <dbReference type="EMBL" id="CAG8895023.1"/>
    </source>
</evidence>
<dbReference type="CDD" id="cd00067">
    <property type="entry name" value="GAL4"/>
    <property type="match status" value="1"/>
</dbReference>
<dbReference type="SMART" id="SM00906">
    <property type="entry name" value="Fungal_trans"/>
    <property type="match status" value="1"/>
</dbReference>
<proteinExistence type="predicted"/>
<dbReference type="InterPro" id="IPR036864">
    <property type="entry name" value="Zn2-C6_fun-type_DNA-bd_sf"/>
</dbReference>
<evidence type="ECO:0000256" key="8">
    <source>
        <dbReference type="SAM" id="MobiDB-lite"/>
    </source>
</evidence>
<dbReference type="InterPro" id="IPR007219">
    <property type="entry name" value="XnlR_reg_dom"/>
</dbReference>
<dbReference type="Pfam" id="PF00172">
    <property type="entry name" value="Zn_clus"/>
    <property type="match status" value="1"/>
</dbReference>
<dbReference type="EMBL" id="CAJVRC010000851">
    <property type="protein sequence ID" value="CAG8895023.1"/>
    <property type="molecule type" value="Genomic_DNA"/>
</dbReference>
<evidence type="ECO:0000256" key="1">
    <source>
        <dbReference type="ARBA" id="ARBA00004123"/>
    </source>
</evidence>
<evidence type="ECO:0000256" key="3">
    <source>
        <dbReference type="ARBA" id="ARBA00023015"/>
    </source>
</evidence>
<comment type="subcellular location">
    <subcellularLocation>
        <location evidence="1">Nucleus</location>
    </subcellularLocation>
</comment>
<dbReference type="CDD" id="cd12148">
    <property type="entry name" value="fungal_TF_MHR"/>
    <property type="match status" value="1"/>
</dbReference>
<dbReference type="PROSITE" id="PS50048">
    <property type="entry name" value="ZN2_CY6_FUNGAL_2"/>
    <property type="match status" value="1"/>
</dbReference>
<gene>
    <name evidence="10" type="ORF">PEGY_LOCUS4033</name>
</gene>
<dbReference type="PANTHER" id="PTHR31001:SF53">
    <property type="entry name" value="ZN(II)2CYS6 TRANSCRIPTION FACTOR (EUROFUNG)"/>
    <property type="match status" value="1"/>
</dbReference>
<reference evidence="10" key="1">
    <citation type="submission" date="2021-07" db="EMBL/GenBank/DDBJ databases">
        <authorList>
            <person name="Branca A.L. A."/>
        </authorList>
    </citation>
    <scope>NUCLEOTIDE SEQUENCE</scope>
</reference>
<protein>
    <recommendedName>
        <fullName evidence="9">Zn(2)-C6 fungal-type domain-containing protein</fullName>
    </recommendedName>
</protein>
<evidence type="ECO:0000313" key="11">
    <source>
        <dbReference type="Proteomes" id="UP001154252"/>
    </source>
</evidence>
<dbReference type="Pfam" id="PF04082">
    <property type="entry name" value="Fungal_trans"/>
    <property type="match status" value="1"/>
</dbReference>
<dbReference type="PANTHER" id="PTHR31001">
    <property type="entry name" value="UNCHARACTERIZED TRANSCRIPTIONAL REGULATORY PROTEIN"/>
    <property type="match status" value="1"/>
</dbReference>
<feature type="coiled-coil region" evidence="7">
    <location>
        <begin position="494"/>
        <end position="521"/>
    </location>
</feature>
<keyword evidence="4" id="KW-0238">DNA-binding</keyword>
<dbReference type="Gene3D" id="4.10.240.10">
    <property type="entry name" value="Zn(2)-C6 fungal-type DNA-binding domain"/>
    <property type="match status" value="1"/>
</dbReference>
<sequence>MEYESPRVKGAGRPPGPDPDLSHPTPSSEDRAPTTTYKIDSEHLQLLPRLSFDCHTLIIRGALTMATPRRNGQLSSCEPCRTSKLRCDHESPVCGRCERRSLHCTYHPAPLTQSSTGIRPQKRRRVVCESDPPSNISRLQNENDVWTRKKASVSAPGFLGQTSYYDSFTDTKNGLLVGVPHLTGHDNFPVDQKRINLGARVLALLENLPFYRDVVTARFKIWKGWSLGWPVTNMVLTVVEKMWSSLETEGMDTNQRAFFLSKRLFEMHTRPLEVHPSMTWEGFQSAAAWRWELIGLLFTLTGLATDWVPHGDRIFMRQDTMDPKSLAITATAVGDICLQFCDSSGIVNDIVGWLLLHQVTLLAIVYGESDFRPWRKLGELSTTIFALGLHQNSSAKAPFFLSEMRKRTMVSAYSMDKVLATFLGRPPLISWRYCDIQMPLDLSVEEIFADPVVRNAAIARLDEKSGWNLESSLMKGTWPRIALITSVLREKVLELSLSCQVENLSQRVEELSHESRQLRQGLPKFLHWKPDIDRVIVSRVEYDLLFEVHMEFLYNDFLLYRTLGKRTQTQPEATIGIAREILKALVTMISEKTRSRQPIKGIGLSVCLPGLPSAGVLCAELLRRSRSTVTSSFLEFPRSEIIQNLTLFATYLDTIIEIHDCNYRVAQQGQKAIRHVLDQVLSVEGLSSAAEDTGTSDKFIDDANLLDGLDFDDQDLFLGWLDGNMQHMSDSWLAWVNFT</sequence>
<feature type="region of interest" description="Disordered" evidence="8">
    <location>
        <begin position="1"/>
        <end position="34"/>
    </location>
</feature>
<dbReference type="GO" id="GO:0008270">
    <property type="term" value="F:zinc ion binding"/>
    <property type="evidence" value="ECO:0007669"/>
    <property type="project" value="InterPro"/>
</dbReference>
<dbReference type="GO" id="GO:0000981">
    <property type="term" value="F:DNA-binding transcription factor activity, RNA polymerase II-specific"/>
    <property type="evidence" value="ECO:0007669"/>
    <property type="project" value="InterPro"/>
</dbReference>
<dbReference type="PROSITE" id="PS00463">
    <property type="entry name" value="ZN2_CY6_FUNGAL_1"/>
    <property type="match status" value="1"/>
</dbReference>
<dbReference type="AlphaFoldDB" id="A0A9W4P311"/>
<evidence type="ECO:0000256" key="5">
    <source>
        <dbReference type="ARBA" id="ARBA00023163"/>
    </source>
</evidence>